<protein>
    <recommendedName>
        <fullName evidence="4">TonB C-terminal domain-containing protein</fullName>
    </recommendedName>
</protein>
<evidence type="ECO:0008006" key="4">
    <source>
        <dbReference type="Google" id="ProtNLM"/>
    </source>
</evidence>
<comment type="caution">
    <text evidence="2">The sequence shown here is derived from an EMBL/GenBank/DDBJ whole genome shotgun (WGS) entry which is preliminary data.</text>
</comment>
<name>A0ABS7PBH1_9SPHN</name>
<sequence length="403" mass="45214">MTRSILLPLSVSLLALGSGASAQQQSDDQSNIVVTARSLENTSRDLAACLERGCPPEEDIAASLAYAENLFVAGEYRDASSILKKAIGRNSRYDERLPEEVSGLYRAYSRVSEHLGEANSFKLATLDARDALEAGFDDNDPRVLLADLDVGDSRAKLGHPDDARVIYERVEKEALAAGQPRVATYARLRQALLDDSRFVTTRNDVYRRRFVQQLQEIRQKPLEGAEDLGLIADVMLARVDRRDGKDASTEDLIRRFAERGGVKRPMLLYSAPLYTDADLDRESARPNSGNARLTSLSRNHPTWADVAFWVNADGVVEDFEVLRSQGETGWLDQVKRHVNSRRYAPVARDGEIPGFYIIERYTITQRFAQTTGTRLRVREPVQRIERLDLTPENYEQPALTQTS</sequence>
<dbReference type="SUPFAM" id="SSF74653">
    <property type="entry name" value="TolA/TonB C-terminal domain"/>
    <property type="match status" value="1"/>
</dbReference>
<organism evidence="2 3">
    <name type="scientific">Alteriqipengyuania abyssalis</name>
    <dbReference type="NCBI Taxonomy" id="2860200"/>
    <lineage>
        <taxon>Bacteria</taxon>
        <taxon>Pseudomonadati</taxon>
        <taxon>Pseudomonadota</taxon>
        <taxon>Alphaproteobacteria</taxon>
        <taxon>Sphingomonadales</taxon>
        <taxon>Erythrobacteraceae</taxon>
        <taxon>Alteriqipengyuania</taxon>
    </lineage>
</organism>
<dbReference type="InterPro" id="IPR011990">
    <property type="entry name" value="TPR-like_helical_dom_sf"/>
</dbReference>
<dbReference type="EMBL" id="JAHWXP010000001">
    <property type="protein sequence ID" value="MBY8336336.1"/>
    <property type="molecule type" value="Genomic_DNA"/>
</dbReference>
<evidence type="ECO:0000256" key="1">
    <source>
        <dbReference type="SAM" id="SignalP"/>
    </source>
</evidence>
<dbReference type="Proteomes" id="UP000759298">
    <property type="component" value="Unassembled WGS sequence"/>
</dbReference>
<feature type="signal peptide" evidence="1">
    <location>
        <begin position="1"/>
        <end position="22"/>
    </location>
</feature>
<gene>
    <name evidence="2" type="ORF">KYN89_04685</name>
</gene>
<reference evidence="2 3" key="1">
    <citation type="submission" date="2021-07" db="EMBL/GenBank/DDBJ databases">
        <title>Alteriqipengyuania abyssalis NZ-12B nov, sp.nov isolated from deep sea sponge in pacific ocean.</title>
        <authorList>
            <person name="Tareen S."/>
            <person name="Wink J."/>
        </authorList>
    </citation>
    <scope>NUCLEOTIDE SEQUENCE [LARGE SCALE GENOMIC DNA]</scope>
    <source>
        <strain evidence="2 3">NZ-12B</strain>
    </source>
</reference>
<accession>A0ABS7PBH1</accession>
<dbReference type="RefSeq" id="WP_222824007.1">
    <property type="nucleotide sequence ID" value="NZ_JAHWXP010000001.1"/>
</dbReference>
<evidence type="ECO:0000313" key="3">
    <source>
        <dbReference type="Proteomes" id="UP000759298"/>
    </source>
</evidence>
<dbReference type="SUPFAM" id="SSF48452">
    <property type="entry name" value="TPR-like"/>
    <property type="match status" value="1"/>
</dbReference>
<feature type="chain" id="PRO_5046467882" description="TonB C-terminal domain-containing protein" evidence="1">
    <location>
        <begin position="23"/>
        <end position="403"/>
    </location>
</feature>
<evidence type="ECO:0000313" key="2">
    <source>
        <dbReference type="EMBL" id="MBY8336336.1"/>
    </source>
</evidence>
<keyword evidence="1" id="KW-0732">Signal</keyword>
<proteinExistence type="predicted"/>
<keyword evidence="3" id="KW-1185">Reference proteome</keyword>